<dbReference type="Gene3D" id="2.60.120.380">
    <property type="match status" value="1"/>
</dbReference>
<evidence type="ECO:0000313" key="2">
    <source>
        <dbReference type="Proteomes" id="UP000593892"/>
    </source>
</evidence>
<gene>
    <name evidence="1" type="ORF">IRI77_29485</name>
</gene>
<dbReference type="KEGG" id="pfer:IRI77_29485"/>
<sequence length="908" mass="95823">MQALLTVLLLFTFIQGLSAQVPLALGAIVGETSVRPGEPYRFRFRAGTKDRITIYANELTTSACFSAKITRGKDELLKQSCSTNNTVVSAFPPPVEDEYVVEIGTTRTGGAAFWLVLACDGPCSAEPPEGAEAGSMEVNRMAPGALPLEGLLESGSRVRRFQFPVVKNGRYQVRLERTDGSGLPRFNLYNPAGKYIPGAETHGSAVYQQTVSASTDGDYQFVMYESGYNSDLPYRVEVNCLLPCSMAPAYEDPTLRSGDVVGVTTIHPEELYSFQFLADQKDRITLYLNDIGVSSINCLTLRAQGGQRVVDNACTSRSPIISDLTLPTTGVYRAEITTTRDGGSTFWLVLGCDGPCGGGVPVGADGKELPSAAVMPLIPLKAGASQKGLLSTAERMLRFNLDTVPSNTYQVKLTRTAGNGLPVFYLYNSVGKYIPGGAGSTVRTQTLVPASSGPHQLVMLESGYNTDLPYKLELVCQSPCLGTEAGAEVTIAPDVIRMEVSEGDGGVVRVPIDITTSVPGTAVQVEVVNAPWVRVSPGAIVAPGQVVVELRDGADYSTVSPDAAIRVTSVSGGASVLVPIELRTPATARESFSVTTEGVQFDVEAKGQKSEIVEVTSESEVPIVVRAISGLPTSVLEVTPAEVALEPGETKAFALTAKGALAQDALRAAVVLSTGTERKLVSVTVIRTGGGDLTVGVAPTSIDLYTSRNFPQTVQVWNSKDDQLRWDATVSSTLFSAEPRFALTLPGAHPNTLEVSLGSTAISNKLLEPVPGSLVFQVQSSQIEVGLMAKPSSPPKLYALEAAAVLSPDNPSKSIQLNSANPRYVACVTLSGTDSWLRANGSAVSGGVALSVQPGKSAPVTFSISEAPPSGTRAFVTVESRHGESCSGEVERMSLEVVYVSGQQGQVF</sequence>
<keyword evidence="2" id="KW-1185">Reference proteome</keyword>
<dbReference type="EMBL" id="CP063849">
    <property type="protein sequence ID" value="QOY86879.1"/>
    <property type="molecule type" value="Genomic_DNA"/>
</dbReference>
<evidence type="ECO:0000313" key="1">
    <source>
        <dbReference type="EMBL" id="QOY86879.1"/>
    </source>
</evidence>
<dbReference type="AlphaFoldDB" id="A0A7S7NPG8"/>
<reference evidence="1 2" key="1">
    <citation type="submission" date="2020-10" db="EMBL/GenBank/DDBJ databases">
        <title>Complete genome sequence of Paludibaculum fermentans P105T, a facultatively anaerobic acidobacterium capable of dissimilatory Fe(III) reduction.</title>
        <authorList>
            <person name="Dedysh S.N."/>
            <person name="Beletsky A.V."/>
            <person name="Kulichevskaya I.S."/>
            <person name="Mardanov A.V."/>
            <person name="Ravin N.V."/>
        </authorList>
    </citation>
    <scope>NUCLEOTIDE SEQUENCE [LARGE SCALE GENOMIC DNA]</scope>
    <source>
        <strain evidence="1 2">P105</strain>
    </source>
</reference>
<proteinExistence type="predicted"/>
<name>A0A7S7NPG8_PALFE</name>
<dbReference type="RefSeq" id="WP_194448548.1">
    <property type="nucleotide sequence ID" value="NZ_CP063849.1"/>
</dbReference>
<organism evidence="1 2">
    <name type="scientific">Paludibaculum fermentans</name>
    <dbReference type="NCBI Taxonomy" id="1473598"/>
    <lineage>
        <taxon>Bacteria</taxon>
        <taxon>Pseudomonadati</taxon>
        <taxon>Acidobacteriota</taxon>
        <taxon>Terriglobia</taxon>
        <taxon>Bryobacterales</taxon>
        <taxon>Bryobacteraceae</taxon>
        <taxon>Paludibaculum</taxon>
    </lineage>
</organism>
<dbReference type="Proteomes" id="UP000593892">
    <property type="component" value="Chromosome"/>
</dbReference>
<protein>
    <submittedName>
        <fullName evidence="1">Uncharacterized protein</fullName>
    </submittedName>
</protein>
<accession>A0A7S7NPG8</accession>